<sequence>MKRFITIVKDIFSKDTPKLLGRWNLDYCVVKLDKKINLTNEDHCGPCGQYNVPIKKEKKKEKIIDLE</sequence>
<evidence type="ECO:0000313" key="1">
    <source>
        <dbReference type="EMBL" id="QHT12107.1"/>
    </source>
</evidence>
<proteinExistence type="predicted"/>
<dbReference type="AlphaFoldDB" id="A0A6C0D6H3"/>
<dbReference type="EMBL" id="MN739541">
    <property type="protein sequence ID" value="QHT12107.1"/>
    <property type="molecule type" value="Genomic_DNA"/>
</dbReference>
<organism evidence="1">
    <name type="scientific">viral metagenome</name>
    <dbReference type="NCBI Taxonomy" id="1070528"/>
    <lineage>
        <taxon>unclassified sequences</taxon>
        <taxon>metagenomes</taxon>
        <taxon>organismal metagenomes</taxon>
    </lineage>
</organism>
<reference evidence="1" key="1">
    <citation type="journal article" date="2020" name="Nature">
        <title>Giant virus diversity and host interactions through global metagenomics.</title>
        <authorList>
            <person name="Schulz F."/>
            <person name="Roux S."/>
            <person name="Paez-Espino D."/>
            <person name="Jungbluth S."/>
            <person name="Walsh D.A."/>
            <person name="Denef V.J."/>
            <person name="McMahon K.D."/>
            <person name="Konstantinidis K.T."/>
            <person name="Eloe-Fadrosh E.A."/>
            <person name="Kyrpides N.C."/>
            <person name="Woyke T."/>
        </authorList>
    </citation>
    <scope>NUCLEOTIDE SEQUENCE</scope>
    <source>
        <strain evidence="1">GVMAG-M-3300023174-129</strain>
    </source>
</reference>
<accession>A0A6C0D6H3</accession>
<protein>
    <submittedName>
        <fullName evidence="1">Uncharacterized protein</fullName>
    </submittedName>
</protein>
<name>A0A6C0D6H3_9ZZZZ</name>